<dbReference type="AlphaFoldDB" id="A0A6A6G903"/>
<dbReference type="Proteomes" id="UP000799538">
    <property type="component" value="Unassembled WGS sequence"/>
</dbReference>
<dbReference type="Gene3D" id="3.40.50.2000">
    <property type="entry name" value="Glycogen Phosphorylase B"/>
    <property type="match status" value="2"/>
</dbReference>
<name>A0A6A6G903_9PEZI</name>
<dbReference type="InterPro" id="IPR050426">
    <property type="entry name" value="Glycosyltransferase_28"/>
</dbReference>
<evidence type="ECO:0000259" key="1">
    <source>
        <dbReference type="Pfam" id="PF06722"/>
    </source>
</evidence>
<feature type="domain" description="Erythromycin biosynthesis protein CIII-like C-terminal" evidence="1">
    <location>
        <begin position="356"/>
        <end position="469"/>
    </location>
</feature>
<gene>
    <name evidence="2" type="ORF">BDZ85DRAFT_263315</name>
</gene>
<accession>A0A6A6G903</accession>
<sequence length="486" mass="53579">MGSAPKTVLFLTSPEYGQANVVLATAQELARSPECNVYIASFASLQQRVDDINARNKNLAKPITFVNIPGLSAVVSAQRHLGDTSTWAHPPGFLPAAKSYKGVEYLLMGDSPAGYIQTYHACLQIMKDLKPAAVICDLLLIPAHDATRELKLDYIIISPCSGKEVVGTAMPGMPMMFKWPMQSSGMSYPLSTVQKLKNVALFMCFAYSVILGPMFAKIRKARTEAGIKHQSPMYDMYQKRHLYIASHLPEADWDELRETPSNLVVCGPIIMPSLQDDTASGRDLLKWLSQQPTVMVNLGSLQGAVGPSSLAIARGLQKALDLNKEIQILWKLKYDWANDRDMAPLLNPHVETGRLRIISWLDIEPSTLLQTGHICCSVHHGGANSFYEACRAGIPQLVVPIWWDTYEYAERAKYHRIGAIGNPGVAPSVDPEFFGSELVRVLGDADIKRRAAEVGAACERRGEGREIAADAILKWMHGHVRIATEE</sequence>
<dbReference type="PANTHER" id="PTHR48050:SF13">
    <property type="entry name" value="STEROL 3-BETA-GLUCOSYLTRANSFERASE UGT80A2"/>
    <property type="match status" value="1"/>
</dbReference>
<dbReference type="Pfam" id="PF06722">
    <property type="entry name" value="EryCIII-like_C"/>
    <property type="match status" value="1"/>
</dbReference>
<keyword evidence="3" id="KW-1185">Reference proteome</keyword>
<evidence type="ECO:0000313" key="3">
    <source>
        <dbReference type="Proteomes" id="UP000799538"/>
    </source>
</evidence>
<proteinExistence type="predicted"/>
<dbReference type="SUPFAM" id="SSF53756">
    <property type="entry name" value="UDP-Glycosyltransferase/glycogen phosphorylase"/>
    <property type="match status" value="1"/>
</dbReference>
<protein>
    <recommendedName>
        <fullName evidence="1">Erythromycin biosynthesis protein CIII-like C-terminal domain-containing protein</fullName>
    </recommendedName>
</protein>
<dbReference type="InterPro" id="IPR010610">
    <property type="entry name" value="EryCIII-like_C"/>
</dbReference>
<dbReference type="PANTHER" id="PTHR48050">
    <property type="entry name" value="STEROL 3-BETA-GLUCOSYLTRANSFERASE"/>
    <property type="match status" value="1"/>
</dbReference>
<reference evidence="3" key="1">
    <citation type="journal article" date="2020" name="Stud. Mycol.">
        <title>101 Dothideomycetes genomes: A test case for predicting lifestyles and emergence of pathogens.</title>
        <authorList>
            <person name="Haridas S."/>
            <person name="Albert R."/>
            <person name="Binder M."/>
            <person name="Bloem J."/>
            <person name="LaButti K."/>
            <person name="Salamov A."/>
            <person name="Andreopoulos B."/>
            <person name="Baker S."/>
            <person name="Barry K."/>
            <person name="Bills G."/>
            <person name="Bluhm B."/>
            <person name="Cannon C."/>
            <person name="Castanera R."/>
            <person name="Culley D."/>
            <person name="Daum C."/>
            <person name="Ezra D."/>
            <person name="Gonzalez J."/>
            <person name="Henrissat B."/>
            <person name="Kuo A."/>
            <person name="Liang C."/>
            <person name="Lipzen A."/>
            <person name="Lutzoni F."/>
            <person name="Magnuson J."/>
            <person name="Mondo S."/>
            <person name="Nolan M."/>
            <person name="Ohm R."/>
            <person name="Pangilinan J."/>
            <person name="Park H.-J."/>
            <person name="Ramirez L."/>
            <person name="Alfaro M."/>
            <person name="Sun H."/>
            <person name="Tritt A."/>
            <person name="Yoshinaga Y."/>
            <person name="Zwiers L.-H."/>
            <person name="Turgeon B."/>
            <person name="Goodwin S."/>
            <person name="Spatafora J."/>
            <person name="Crous P."/>
            <person name="Grigoriev I."/>
        </authorList>
    </citation>
    <scope>NUCLEOTIDE SEQUENCE [LARGE SCALE GENOMIC DNA]</scope>
    <source>
        <strain evidence="3">CECT 20119</strain>
    </source>
</reference>
<dbReference type="GO" id="GO:0016757">
    <property type="term" value="F:glycosyltransferase activity"/>
    <property type="evidence" value="ECO:0007669"/>
    <property type="project" value="UniProtKB-ARBA"/>
</dbReference>
<evidence type="ECO:0000313" key="2">
    <source>
        <dbReference type="EMBL" id="KAF2222246.1"/>
    </source>
</evidence>
<dbReference type="EMBL" id="ML992508">
    <property type="protein sequence ID" value="KAF2222246.1"/>
    <property type="molecule type" value="Genomic_DNA"/>
</dbReference>
<dbReference type="OrthoDB" id="5835829at2759"/>
<organism evidence="2 3">
    <name type="scientific">Elsinoe ampelina</name>
    <dbReference type="NCBI Taxonomy" id="302913"/>
    <lineage>
        <taxon>Eukaryota</taxon>
        <taxon>Fungi</taxon>
        <taxon>Dikarya</taxon>
        <taxon>Ascomycota</taxon>
        <taxon>Pezizomycotina</taxon>
        <taxon>Dothideomycetes</taxon>
        <taxon>Dothideomycetidae</taxon>
        <taxon>Myriangiales</taxon>
        <taxon>Elsinoaceae</taxon>
        <taxon>Elsinoe</taxon>
    </lineage>
</organism>